<protein>
    <recommendedName>
        <fullName evidence="2">Flavinylation-associated cytochrome domain-containing protein</fullName>
    </recommendedName>
</protein>
<dbReference type="OrthoDB" id="9793491at2"/>
<sequence length="280" mass="30938">MNIRKATSLTAALSFVLMVLTSIVLYIVPHGRVAYWANWKLWGLSKTDWGDIHINLGLLFLIALFLHIYYNWKPLIAYLKNKAKQLTVFTPEFNAALLITIACVVCTYFSVPPFSWVITLNGQIKDSGTAKYGEPPYGHAELSSLQIFAKKMNLDLDKSMQMLEAAGYPAANADMTLQAIADQYNRSPQQIYEIFKTAAMVLPSTGEGSSLLPEDPQPGTGNLTLDQFCTRHGLDMAKVIQGLAGKGIEASGELTLKEIASRSQSSPTDIYERIKAIVQK</sequence>
<reference evidence="3 4" key="1">
    <citation type="submission" date="2019-11" db="EMBL/GenBank/DDBJ databases">
        <title>Comparative genomics of hydrocarbon-degrading Desulfosarcina strains.</title>
        <authorList>
            <person name="Watanabe M."/>
            <person name="Kojima H."/>
            <person name="Fukui M."/>
        </authorList>
    </citation>
    <scope>NUCLEOTIDE SEQUENCE [LARGE SCALE GENOMIC DNA]</scope>
    <source>
        <strain evidence="3 4">PP31</strain>
    </source>
</reference>
<dbReference type="Proteomes" id="UP000427769">
    <property type="component" value="Chromosome"/>
</dbReference>
<keyword evidence="1" id="KW-1133">Transmembrane helix</keyword>
<gene>
    <name evidence="3" type="ORF">DSCW_27560</name>
</gene>
<evidence type="ECO:0000313" key="3">
    <source>
        <dbReference type="EMBL" id="BBO75339.1"/>
    </source>
</evidence>
<dbReference type="EMBL" id="AP021875">
    <property type="protein sequence ID" value="BBO75339.1"/>
    <property type="molecule type" value="Genomic_DNA"/>
</dbReference>
<feature type="transmembrane region" description="Helical" evidence="1">
    <location>
        <begin position="93"/>
        <end position="111"/>
    </location>
</feature>
<feature type="domain" description="Flavinylation-associated cytochrome" evidence="2">
    <location>
        <begin position="7"/>
        <end position="72"/>
    </location>
</feature>
<name>A0A5K7Z545_9BACT</name>
<accession>A0A5K7Z545</accession>
<dbReference type="InterPro" id="IPR025517">
    <property type="entry name" value="DUF4405"/>
</dbReference>
<evidence type="ECO:0000256" key="1">
    <source>
        <dbReference type="SAM" id="Phobius"/>
    </source>
</evidence>
<dbReference type="Pfam" id="PF14358">
    <property type="entry name" value="DUF4405"/>
    <property type="match status" value="1"/>
</dbReference>
<feature type="transmembrane region" description="Helical" evidence="1">
    <location>
        <begin position="12"/>
        <end position="32"/>
    </location>
</feature>
<keyword evidence="4" id="KW-1185">Reference proteome</keyword>
<feature type="transmembrane region" description="Helical" evidence="1">
    <location>
        <begin position="52"/>
        <end position="72"/>
    </location>
</feature>
<dbReference type="RefSeq" id="WP_155304267.1">
    <property type="nucleotide sequence ID" value="NZ_AP021875.1"/>
</dbReference>
<keyword evidence="1" id="KW-0472">Membrane</keyword>
<dbReference type="KEGG" id="dwd:DSCW_27560"/>
<keyword evidence="1" id="KW-0812">Transmembrane</keyword>
<evidence type="ECO:0000313" key="4">
    <source>
        <dbReference type="Proteomes" id="UP000427769"/>
    </source>
</evidence>
<organism evidence="3 4">
    <name type="scientific">Desulfosarcina widdelii</name>
    <dbReference type="NCBI Taxonomy" id="947919"/>
    <lineage>
        <taxon>Bacteria</taxon>
        <taxon>Pseudomonadati</taxon>
        <taxon>Thermodesulfobacteriota</taxon>
        <taxon>Desulfobacteria</taxon>
        <taxon>Desulfobacterales</taxon>
        <taxon>Desulfosarcinaceae</taxon>
        <taxon>Desulfosarcina</taxon>
    </lineage>
</organism>
<proteinExistence type="predicted"/>
<evidence type="ECO:0000259" key="2">
    <source>
        <dbReference type="Pfam" id="PF14358"/>
    </source>
</evidence>
<dbReference type="AlphaFoldDB" id="A0A5K7Z545"/>